<keyword evidence="2" id="KW-1185">Reference proteome</keyword>
<evidence type="ECO:0000313" key="2">
    <source>
        <dbReference type="Proteomes" id="UP000470186"/>
    </source>
</evidence>
<comment type="caution">
    <text evidence="1">The sequence shown here is derived from an EMBL/GenBank/DDBJ whole genome shotgun (WGS) entry which is preliminary data.</text>
</comment>
<feature type="non-terminal residue" evidence="1">
    <location>
        <position position="48"/>
    </location>
</feature>
<dbReference type="EMBL" id="WIVX01000141">
    <property type="protein sequence ID" value="MQU33961.1"/>
    <property type="molecule type" value="Genomic_DNA"/>
</dbReference>
<dbReference type="AlphaFoldDB" id="A0A7X1YBY4"/>
<organism evidence="1 2">
    <name type="scientific">Pseudomonas helleri</name>
    <dbReference type="NCBI Taxonomy" id="1608996"/>
    <lineage>
        <taxon>Bacteria</taxon>
        <taxon>Pseudomonadati</taxon>
        <taxon>Pseudomonadota</taxon>
        <taxon>Gammaproteobacteria</taxon>
        <taxon>Pseudomonadales</taxon>
        <taxon>Pseudomonadaceae</taxon>
        <taxon>Pseudomonas</taxon>
    </lineage>
</organism>
<name>A0A7X1YBY4_9PSED</name>
<proteinExistence type="predicted"/>
<sequence length="48" mass="5429">MAPFEQELADEAEKCAVVGCLGHRWQLVFDLGDGKPQLYEFSVEDFLP</sequence>
<gene>
    <name evidence="1" type="ORF">GHO30_21680</name>
</gene>
<dbReference type="Proteomes" id="UP000470186">
    <property type="component" value="Unassembled WGS sequence"/>
</dbReference>
<reference evidence="1 2" key="1">
    <citation type="submission" date="2019-10" db="EMBL/GenBank/DDBJ databases">
        <title>Evaluation of single-gene subtyping targets for Pseudomonas.</title>
        <authorList>
            <person name="Reichler S.J."/>
            <person name="Orsi R.H."/>
            <person name="Wiedmann M."/>
            <person name="Martin N.H."/>
            <person name="Murphy S.I."/>
        </authorList>
    </citation>
    <scope>NUCLEOTIDE SEQUENCE [LARGE SCALE GENOMIC DNA]</scope>
    <source>
        <strain evidence="1 2">FSL R10-2107</strain>
    </source>
</reference>
<accession>A0A7X1YBY4</accession>
<protein>
    <submittedName>
        <fullName evidence="1">Uncharacterized protein</fullName>
    </submittedName>
</protein>
<evidence type="ECO:0000313" key="1">
    <source>
        <dbReference type="EMBL" id="MQU33961.1"/>
    </source>
</evidence>